<dbReference type="CDD" id="cd03467">
    <property type="entry name" value="Rieske"/>
    <property type="match status" value="1"/>
</dbReference>
<dbReference type="Gene3D" id="2.102.10.10">
    <property type="entry name" value="Rieske [2Fe-2S] iron-sulphur domain"/>
    <property type="match status" value="1"/>
</dbReference>
<keyword evidence="7" id="KW-1185">Reference proteome</keyword>
<dbReference type="EMBL" id="JBHSED010000035">
    <property type="protein sequence ID" value="MFC4305033.1"/>
    <property type="molecule type" value="Genomic_DNA"/>
</dbReference>
<protein>
    <submittedName>
        <fullName evidence="6">Rieske (2Fe-2S) protein</fullName>
    </submittedName>
</protein>
<dbReference type="Pfam" id="PF00355">
    <property type="entry name" value="Rieske"/>
    <property type="match status" value="1"/>
</dbReference>
<feature type="domain" description="Rieske" evidence="5">
    <location>
        <begin position="12"/>
        <end position="101"/>
    </location>
</feature>
<keyword evidence="4" id="KW-0411">Iron-sulfur</keyword>
<gene>
    <name evidence="6" type="ORF">ACFO1S_16495</name>
</gene>
<keyword evidence="2" id="KW-0479">Metal-binding</keyword>
<evidence type="ECO:0000313" key="7">
    <source>
        <dbReference type="Proteomes" id="UP001595755"/>
    </source>
</evidence>
<keyword evidence="1" id="KW-0001">2Fe-2S</keyword>
<dbReference type="InterPro" id="IPR017941">
    <property type="entry name" value="Rieske_2Fe-2S"/>
</dbReference>
<accession>A0ABV8SDP2</accession>
<dbReference type="RefSeq" id="WP_204603515.1">
    <property type="nucleotide sequence ID" value="NZ_JBHSED010000035.1"/>
</dbReference>
<evidence type="ECO:0000313" key="6">
    <source>
        <dbReference type="EMBL" id="MFC4305033.1"/>
    </source>
</evidence>
<dbReference type="PROSITE" id="PS51296">
    <property type="entry name" value="RIESKE"/>
    <property type="match status" value="1"/>
</dbReference>
<dbReference type="InterPro" id="IPR036922">
    <property type="entry name" value="Rieske_2Fe-2S_sf"/>
</dbReference>
<reference evidence="7" key="1">
    <citation type="journal article" date="2019" name="Int. J. Syst. Evol. Microbiol.">
        <title>The Global Catalogue of Microorganisms (GCM) 10K type strain sequencing project: providing services to taxonomists for standard genome sequencing and annotation.</title>
        <authorList>
            <consortium name="The Broad Institute Genomics Platform"/>
            <consortium name="The Broad Institute Genome Sequencing Center for Infectious Disease"/>
            <person name="Wu L."/>
            <person name="Ma J."/>
        </authorList>
    </citation>
    <scope>NUCLEOTIDE SEQUENCE [LARGE SCALE GENOMIC DNA]</scope>
    <source>
        <strain evidence="7">CGMCC 4.1641</strain>
    </source>
</reference>
<sequence>MVHDRNDAIEIGRLDAFTEFPAEVMLEHTPYWLVRTSDGGYRLLLAVCPHAGGEIRPMNDVFFCPLHFWTFDVKSGVCLNDPGERLLQREVVAKEQRLYAVGPLR</sequence>
<evidence type="ECO:0000256" key="2">
    <source>
        <dbReference type="ARBA" id="ARBA00022723"/>
    </source>
</evidence>
<evidence type="ECO:0000256" key="4">
    <source>
        <dbReference type="ARBA" id="ARBA00023014"/>
    </source>
</evidence>
<keyword evidence="3" id="KW-0408">Iron</keyword>
<evidence type="ECO:0000256" key="3">
    <source>
        <dbReference type="ARBA" id="ARBA00023004"/>
    </source>
</evidence>
<organism evidence="6 7">
    <name type="scientific">Cohnella boryungensis</name>
    <dbReference type="NCBI Taxonomy" id="768479"/>
    <lineage>
        <taxon>Bacteria</taxon>
        <taxon>Bacillati</taxon>
        <taxon>Bacillota</taxon>
        <taxon>Bacilli</taxon>
        <taxon>Bacillales</taxon>
        <taxon>Paenibacillaceae</taxon>
        <taxon>Cohnella</taxon>
    </lineage>
</organism>
<proteinExistence type="predicted"/>
<evidence type="ECO:0000256" key="1">
    <source>
        <dbReference type="ARBA" id="ARBA00022714"/>
    </source>
</evidence>
<dbReference type="SUPFAM" id="SSF50022">
    <property type="entry name" value="ISP domain"/>
    <property type="match status" value="1"/>
</dbReference>
<evidence type="ECO:0000259" key="5">
    <source>
        <dbReference type="PROSITE" id="PS51296"/>
    </source>
</evidence>
<name>A0ABV8SDP2_9BACL</name>
<dbReference type="Proteomes" id="UP001595755">
    <property type="component" value="Unassembled WGS sequence"/>
</dbReference>
<comment type="caution">
    <text evidence="6">The sequence shown here is derived from an EMBL/GenBank/DDBJ whole genome shotgun (WGS) entry which is preliminary data.</text>
</comment>